<gene>
    <name evidence="2" type="ORF">PUP29_10555</name>
</gene>
<dbReference type="PANTHER" id="PTHR30627">
    <property type="entry name" value="PEPTIDOGLYCAN D,D-TRANSPEPTIDASE"/>
    <property type="match status" value="1"/>
</dbReference>
<dbReference type="InterPro" id="IPR001460">
    <property type="entry name" value="PCN-bd_Tpept"/>
</dbReference>
<evidence type="ECO:0000313" key="2">
    <source>
        <dbReference type="EMBL" id="XCC61956.1"/>
    </source>
</evidence>
<dbReference type="GO" id="GO:0008658">
    <property type="term" value="F:penicillin binding"/>
    <property type="evidence" value="ECO:0007669"/>
    <property type="project" value="InterPro"/>
</dbReference>
<proteinExistence type="predicted"/>
<dbReference type="SUPFAM" id="SSF56601">
    <property type="entry name" value="beta-lactamase/transpeptidase-like"/>
    <property type="match status" value="1"/>
</dbReference>
<dbReference type="Pfam" id="PF00905">
    <property type="entry name" value="Transpeptidase"/>
    <property type="match status" value="1"/>
</dbReference>
<dbReference type="PANTHER" id="PTHR30627:SF24">
    <property type="entry name" value="PENICILLIN-BINDING PROTEIN 4B"/>
    <property type="match status" value="1"/>
</dbReference>
<dbReference type="AlphaFoldDB" id="A0AAU8A7Y7"/>
<evidence type="ECO:0000259" key="1">
    <source>
        <dbReference type="Pfam" id="PF00905"/>
    </source>
</evidence>
<dbReference type="Gene3D" id="3.90.1310.10">
    <property type="entry name" value="Penicillin-binding protein 2a (Domain 2)"/>
    <property type="match status" value="1"/>
</dbReference>
<dbReference type="GO" id="GO:0005886">
    <property type="term" value="C:plasma membrane"/>
    <property type="evidence" value="ECO:0007669"/>
    <property type="project" value="TreeGrafter"/>
</dbReference>
<feature type="domain" description="Penicillin-binding protein transpeptidase" evidence="1">
    <location>
        <begin position="155"/>
        <end position="453"/>
    </location>
</feature>
<dbReference type="EMBL" id="CP117826">
    <property type="protein sequence ID" value="XCC61956.1"/>
    <property type="molecule type" value="Genomic_DNA"/>
</dbReference>
<dbReference type="InterPro" id="IPR012338">
    <property type="entry name" value="Beta-lactam/transpept-like"/>
</dbReference>
<dbReference type="RefSeq" id="WP_079545914.1">
    <property type="nucleotide sequence ID" value="NZ_CP117826.1"/>
</dbReference>
<protein>
    <submittedName>
        <fullName evidence="2">Penicillin-binding transpeptidase domain-containing protein</fullName>
    </submittedName>
</protein>
<dbReference type="GO" id="GO:0071555">
    <property type="term" value="P:cell wall organization"/>
    <property type="evidence" value="ECO:0007669"/>
    <property type="project" value="TreeGrafter"/>
</dbReference>
<dbReference type="GO" id="GO:0071972">
    <property type="term" value="F:peptidoglycan L,D-transpeptidase activity"/>
    <property type="evidence" value="ECO:0007669"/>
    <property type="project" value="TreeGrafter"/>
</dbReference>
<dbReference type="Gene3D" id="3.40.710.10">
    <property type="entry name" value="DD-peptidase/beta-lactamase superfamily"/>
    <property type="match status" value="1"/>
</dbReference>
<dbReference type="InterPro" id="IPR050515">
    <property type="entry name" value="Beta-lactam/transpept"/>
</dbReference>
<reference evidence="2" key="1">
    <citation type="submission" date="2023-02" db="EMBL/GenBank/DDBJ databases">
        <title>Gut commensal Christensenella minuta modulates host metabolism via a new class of secondary bile acids.</title>
        <authorList>
            <person name="Liu C."/>
        </authorList>
    </citation>
    <scope>NUCLEOTIDE SEQUENCE</scope>
    <source>
        <strain evidence="2">CA70</strain>
    </source>
</reference>
<organism evidence="2">
    <name type="scientific">Christensenella massiliensis</name>
    <dbReference type="NCBI Taxonomy" id="1805714"/>
    <lineage>
        <taxon>Bacteria</taxon>
        <taxon>Bacillati</taxon>
        <taxon>Bacillota</taxon>
        <taxon>Clostridia</taxon>
        <taxon>Christensenellales</taxon>
        <taxon>Christensenellaceae</taxon>
        <taxon>Christensenella</taxon>
    </lineage>
</organism>
<sequence length="460" mass="49934">MKKKPNLKKNMRVMLGVFCCLFVLLGTYLLYSTVVYGDQWFTTPYNPRISASKNIENAGTIYDRNGVALAYTENGERKYAESEDVRRAVSHIVGDIYGKSLGAETLYAKYLYGYDQNVVDKFNSAQSGQKGGDVYLTIDSDLSEYIYDNMSVGPGAVVLMNYETGEILASVSKPTFDPNTAKDDTEESGAKFVNRVTQGLYPPGSTMKILTTAAAIENGVTDMEFECTGEDIIEGQRVTCTSVHGRVGLETAFEKSCNIYFGRLAAELGDDIMLETANEFAYNYNFQFPNLTLYNSQFEVSGNMGDLAWAGIGQYNDLVTPMHNMLIAAGVANGGTVMQPNTLKDVRYGGVSSYTYTPTAFRSIMPQDVAAQIAGYMRNTVESGTATSANIGNATVCGKTGTAEYVEDGETKNHSWFVGYVQDAAHPLAIAVIGEGEGFGSAYAAPLAGKILEHAIDMGY</sequence>
<name>A0AAU8A7Y7_9FIRM</name>
<accession>A0AAU8A7Y7</accession>